<proteinExistence type="predicted"/>
<dbReference type="Proteomes" id="UP000187012">
    <property type="component" value="Unassembled WGS sequence"/>
</dbReference>
<dbReference type="EMBL" id="CYGX02000005">
    <property type="protein sequence ID" value="SIT35670.1"/>
    <property type="molecule type" value="Genomic_DNA"/>
</dbReference>
<protein>
    <submittedName>
        <fullName evidence="2">Uncharacterized protein</fullName>
    </submittedName>
</protein>
<reference evidence="2 3" key="1">
    <citation type="submission" date="2016-12" db="EMBL/GenBank/DDBJ databases">
        <authorList>
            <person name="Song W.-J."/>
            <person name="Kurnit D.M."/>
        </authorList>
    </citation>
    <scope>NUCLEOTIDE SEQUENCE [LARGE SCALE GENOMIC DNA]</scope>
    <source>
        <strain evidence="2 3">STM7296</strain>
    </source>
</reference>
<feature type="region of interest" description="Disordered" evidence="1">
    <location>
        <begin position="37"/>
        <end position="58"/>
    </location>
</feature>
<dbReference type="AlphaFoldDB" id="A0A1N7RKN2"/>
<gene>
    <name evidence="2" type="ORF">BN2475_50157</name>
</gene>
<sequence length="146" mass="16135">MFVCAAKKRVYPRARPRHGQARTDAAASERSRIQCHQDAQTRCPNGANQGARGVLRRRAPPACWQDGAERRGAGRPAGQAVKQFEGRLLQVSKASASFVKIDDFRHGFKRQSTRIAKQNPYKFRRFACTGSGQFASLQNASSMLSG</sequence>
<evidence type="ECO:0000313" key="2">
    <source>
        <dbReference type="EMBL" id="SIT35670.1"/>
    </source>
</evidence>
<evidence type="ECO:0000313" key="3">
    <source>
        <dbReference type="Proteomes" id="UP000187012"/>
    </source>
</evidence>
<keyword evidence="3" id="KW-1185">Reference proteome</keyword>
<accession>A0A1N7RKN2</accession>
<evidence type="ECO:0000256" key="1">
    <source>
        <dbReference type="SAM" id="MobiDB-lite"/>
    </source>
</evidence>
<name>A0A1N7RKN2_9BURK</name>
<dbReference type="STRING" id="1247936.BN2475_50157"/>
<feature type="compositionally biased region" description="Polar residues" evidence="1">
    <location>
        <begin position="37"/>
        <end position="48"/>
    </location>
</feature>
<organism evidence="2 3">
    <name type="scientific">Paraburkholderia ribeironis</name>
    <dbReference type="NCBI Taxonomy" id="1247936"/>
    <lineage>
        <taxon>Bacteria</taxon>
        <taxon>Pseudomonadati</taxon>
        <taxon>Pseudomonadota</taxon>
        <taxon>Betaproteobacteria</taxon>
        <taxon>Burkholderiales</taxon>
        <taxon>Burkholderiaceae</taxon>
        <taxon>Paraburkholderia</taxon>
    </lineage>
</organism>